<dbReference type="SMART" id="SM00907">
    <property type="entry name" value="GDNF"/>
    <property type="match status" value="3"/>
</dbReference>
<evidence type="ECO:0000313" key="10">
    <source>
        <dbReference type="RefSeq" id="XP_018117799.2"/>
    </source>
</evidence>
<accession>A0A1L8G9Y5</accession>
<dbReference type="GeneID" id="108716180"/>
<dbReference type="GO" id="GO:0007399">
    <property type="term" value="P:nervous system development"/>
    <property type="evidence" value="ECO:0000318"/>
    <property type="project" value="GO_Central"/>
</dbReference>
<organism evidence="9 10">
    <name type="scientific">Xenopus laevis</name>
    <name type="common">African clawed frog</name>
    <dbReference type="NCBI Taxonomy" id="8355"/>
    <lineage>
        <taxon>Eukaryota</taxon>
        <taxon>Metazoa</taxon>
        <taxon>Chordata</taxon>
        <taxon>Craniata</taxon>
        <taxon>Vertebrata</taxon>
        <taxon>Euteleostomi</taxon>
        <taxon>Amphibia</taxon>
        <taxon>Batrachia</taxon>
        <taxon>Anura</taxon>
        <taxon>Pipoidea</taxon>
        <taxon>Pipidae</taxon>
        <taxon>Xenopodinae</taxon>
        <taxon>Xenopus</taxon>
        <taxon>Xenopus</taxon>
    </lineage>
</organism>
<dbReference type="CTD" id="108716180"/>
<keyword evidence="5" id="KW-0472">Membrane</keyword>
<evidence type="ECO:0000313" key="9">
    <source>
        <dbReference type="Proteomes" id="UP000186698"/>
    </source>
</evidence>
<dbReference type="GO" id="GO:0007169">
    <property type="term" value="P:cell surface receptor protein tyrosine kinase signaling pathway"/>
    <property type="evidence" value="ECO:0007669"/>
    <property type="project" value="UniProtKB-ARBA"/>
</dbReference>
<dbReference type="GO" id="GO:0009897">
    <property type="term" value="C:external side of plasma membrane"/>
    <property type="evidence" value="ECO:0000318"/>
    <property type="project" value="GO_Central"/>
</dbReference>
<dbReference type="InterPro" id="IPR037193">
    <property type="entry name" value="GDNF_alpha"/>
</dbReference>
<reference evidence="10" key="1">
    <citation type="submission" date="2025-08" db="UniProtKB">
        <authorList>
            <consortium name="RefSeq"/>
        </authorList>
    </citation>
    <scope>IDENTIFICATION</scope>
    <source>
        <strain evidence="10">J_2021</strain>
        <tissue evidence="10">Erythrocytes</tissue>
    </source>
</reference>
<keyword evidence="6" id="KW-0675">Receptor</keyword>
<evidence type="ECO:0000259" key="8">
    <source>
        <dbReference type="SMART" id="SM00907"/>
    </source>
</evidence>
<keyword evidence="7" id="KW-0325">Glycoprotein</keyword>
<feature type="domain" description="GDNF/GAS1" evidence="8">
    <location>
        <begin position="279"/>
        <end position="358"/>
    </location>
</feature>
<gene>
    <name evidence="10" type="primary">gfral.L</name>
</gene>
<proteinExistence type="inferred from homology"/>
<keyword evidence="9" id="KW-1185">Reference proteome</keyword>
<evidence type="ECO:0000256" key="7">
    <source>
        <dbReference type="ARBA" id="ARBA00023180"/>
    </source>
</evidence>
<dbReference type="AlphaFoldDB" id="A0A1L8G9Y5"/>
<comment type="subcellular location">
    <subcellularLocation>
        <location evidence="1">Cell membrane</location>
    </subcellularLocation>
</comment>
<dbReference type="PANTHER" id="PTHR10269">
    <property type="entry name" value="GDNF RECEPTOR ALPHA"/>
    <property type="match status" value="1"/>
</dbReference>
<dbReference type="PaxDb" id="8355-A0A1L8G9Y5"/>
<dbReference type="SUPFAM" id="SSF110035">
    <property type="entry name" value="GDNF receptor-like"/>
    <property type="match status" value="3"/>
</dbReference>
<dbReference type="STRING" id="8355.A0A1L8G9Y5"/>
<name>A0A1L8G9Y5_XENLA</name>
<comment type="similarity">
    <text evidence="2">Belongs to the GDNFR family.</text>
</comment>
<feature type="domain" description="GDNF/GAS1" evidence="8">
    <location>
        <begin position="368"/>
        <end position="459"/>
    </location>
</feature>
<evidence type="ECO:0000256" key="1">
    <source>
        <dbReference type="ARBA" id="ARBA00004236"/>
    </source>
</evidence>
<dbReference type="Proteomes" id="UP000186698">
    <property type="component" value="Chromosome 5L"/>
</dbReference>
<dbReference type="OrthoDB" id="8735237at2759"/>
<dbReference type="GO" id="GO:0043235">
    <property type="term" value="C:receptor complex"/>
    <property type="evidence" value="ECO:0000318"/>
    <property type="project" value="GO_Central"/>
</dbReference>
<dbReference type="InterPro" id="IPR003438">
    <property type="entry name" value="GDNF_rcpt"/>
</dbReference>
<evidence type="ECO:0000256" key="3">
    <source>
        <dbReference type="ARBA" id="ARBA00022475"/>
    </source>
</evidence>
<dbReference type="InterPro" id="IPR016017">
    <property type="entry name" value="GDNF/GAS1"/>
</dbReference>
<evidence type="ECO:0000256" key="4">
    <source>
        <dbReference type="ARBA" id="ARBA00022729"/>
    </source>
</evidence>
<keyword evidence="3" id="KW-1003">Cell membrane</keyword>
<feature type="domain" description="GDNF/GAS1" evidence="8">
    <location>
        <begin position="144"/>
        <end position="221"/>
    </location>
</feature>
<sequence>MFSAEMKYHFCTVLLLLSLRFPVLQATDCCNFKERCQEDKNECQVVWSILQNVCDFSDSNCQIRDPESCNTTIHFIIKKYPEFKGCTCSEDMNCSIKRLLGKQCTAGKVYTNPTEPIKPHILQKSSPKYSKTAGVIPLATQNDCYLAKQNCKLDQHCFDLYENFKNCCITNANLCTTHGSHEKCLSAWSELKTTVMGNCGCLYPAKEKCSKIWNGIYNNSCLKHARKKECTLTITEEKNEKNEVPEAADIVSNDLDSTIALKWELSSLTRLEYSSPMSCFEVATLCVRDEVCNRHLAALLQICKVNGNVCNKTGCQRATQSFYTTMPFHVSELFAFCDCAQSDEDCKSTGDDLHSKPCAVQTDTAISCLDVIRGCLEDELCRPTYETYLSKCWCGNDENCLSDISLEDLSCSGNDTCKAAYIATLGTDLHMQCTCNPALGVEDHHLCRQFYHMVHSKSCFKRVTHRNFHKLNSESVILAGSHSLQNGSMIYIAAYISGVILVSAIILLALLQARACRTRKKENLPKGNVSESLMDS</sequence>
<evidence type="ECO:0000256" key="6">
    <source>
        <dbReference type="ARBA" id="ARBA00023170"/>
    </source>
</evidence>
<keyword evidence="4" id="KW-0732">Signal</keyword>
<dbReference type="KEGG" id="xla:108716180"/>
<protein>
    <submittedName>
        <fullName evidence="10">GDNF family receptor alpha-like</fullName>
    </submittedName>
</protein>
<dbReference type="RefSeq" id="XP_018117799.2">
    <property type="nucleotide sequence ID" value="XM_018262310.2"/>
</dbReference>
<dbReference type="PANTHER" id="PTHR10269:SF1">
    <property type="entry name" value="GDNF FAMILY RECEPTOR ALPHA-LIKE"/>
    <property type="match status" value="1"/>
</dbReference>
<dbReference type="OMA" id="PLVECRC"/>
<evidence type="ECO:0000256" key="2">
    <source>
        <dbReference type="ARBA" id="ARBA00005961"/>
    </source>
</evidence>
<dbReference type="GO" id="GO:0038023">
    <property type="term" value="F:signaling receptor activity"/>
    <property type="evidence" value="ECO:0000318"/>
    <property type="project" value="GO_Central"/>
</dbReference>
<dbReference type="Pfam" id="PF02351">
    <property type="entry name" value="GDNF"/>
    <property type="match status" value="3"/>
</dbReference>
<evidence type="ECO:0000256" key="5">
    <source>
        <dbReference type="ARBA" id="ARBA00023136"/>
    </source>
</evidence>